<proteinExistence type="predicted"/>
<evidence type="ECO:0000313" key="1">
    <source>
        <dbReference type="EMBL" id="SMP10744.1"/>
    </source>
</evidence>
<gene>
    <name evidence="1" type="ORF">SAMN06264346_102235</name>
</gene>
<comment type="caution">
    <text evidence="1">The sequence shown here is derived from an EMBL/GenBank/DDBJ whole genome shotgun (WGS) entry which is preliminary data.</text>
</comment>
<name>A0ABY1NII3_9FLAO</name>
<keyword evidence="2" id="KW-1185">Reference proteome</keyword>
<accession>A0ABY1NII3</accession>
<evidence type="ECO:0000313" key="2">
    <source>
        <dbReference type="Proteomes" id="UP001157960"/>
    </source>
</evidence>
<dbReference type="EMBL" id="FXTZ01000002">
    <property type="protein sequence ID" value="SMP10744.1"/>
    <property type="molecule type" value="Genomic_DNA"/>
</dbReference>
<reference evidence="1 2" key="1">
    <citation type="submission" date="2017-05" db="EMBL/GenBank/DDBJ databases">
        <authorList>
            <person name="Varghese N."/>
            <person name="Submissions S."/>
        </authorList>
    </citation>
    <scope>NUCLEOTIDE SEQUENCE [LARGE SCALE GENOMIC DNA]</scope>
    <source>
        <strain evidence="1 2">DSM 28214</strain>
    </source>
</reference>
<dbReference type="RefSeq" id="WP_283421281.1">
    <property type="nucleotide sequence ID" value="NZ_FXTZ01000002.1"/>
</dbReference>
<sequence length="75" mass="8957">MENNERLIIACIKDENNNVKAKCCFFNNIEELIKEIDDYISNELALKNSEVYIDNQEIFSENEKKCLLEKEYKFD</sequence>
<organism evidence="1 2">
    <name type="scientific">Chryseobacterium profundimaris</name>
    <dbReference type="NCBI Taxonomy" id="1387275"/>
    <lineage>
        <taxon>Bacteria</taxon>
        <taxon>Pseudomonadati</taxon>
        <taxon>Bacteroidota</taxon>
        <taxon>Flavobacteriia</taxon>
        <taxon>Flavobacteriales</taxon>
        <taxon>Weeksellaceae</taxon>
        <taxon>Chryseobacterium group</taxon>
        <taxon>Chryseobacterium</taxon>
    </lineage>
</organism>
<protein>
    <submittedName>
        <fullName evidence="1">Uncharacterized protein</fullName>
    </submittedName>
</protein>
<dbReference type="Proteomes" id="UP001157960">
    <property type="component" value="Unassembled WGS sequence"/>
</dbReference>